<dbReference type="PANTHER" id="PTHR35024">
    <property type="entry name" value="HYPOTHETICAL CYTOSOLIC PROTEIN"/>
    <property type="match status" value="1"/>
</dbReference>
<dbReference type="AlphaFoldDB" id="A0A517E0D8"/>
<dbReference type="PANTHER" id="PTHR35024:SF4">
    <property type="entry name" value="POLYMER-FORMING CYTOSKELETAL PROTEIN"/>
    <property type="match status" value="1"/>
</dbReference>
<dbReference type="EMBL" id="CP036259">
    <property type="protein sequence ID" value="QDR83074.1"/>
    <property type="molecule type" value="Genomic_DNA"/>
</dbReference>
<gene>
    <name evidence="2" type="ORF">SPTER_45460</name>
</gene>
<dbReference type="Proteomes" id="UP000320776">
    <property type="component" value="Chromosome"/>
</dbReference>
<evidence type="ECO:0000313" key="2">
    <source>
        <dbReference type="EMBL" id="QDR83074.1"/>
    </source>
</evidence>
<sequence>MFGSSKKQAISMSDQVGTILGRDTSFKGSISSQGTIRIDGQHEGELVTVGDVVIGESGRLQAQLKACNVIIAGTITGNIEVSDKLELLPTAKVYGDIKVGILTINEGAVFRGACQMLKESAGGEDE</sequence>
<proteinExistence type="inferred from homology"/>
<dbReference type="KEGG" id="sted:SPTER_45460"/>
<accession>A0A517E0D8</accession>
<name>A0A517E0D8_9FIRM</name>
<keyword evidence="3" id="KW-1185">Reference proteome</keyword>
<dbReference type="RefSeq" id="WP_144352392.1">
    <property type="nucleotide sequence ID" value="NZ_CP036259.1"/>
</dbReference>
<dbReference type="InterPro" id="IPR007607">
    <property type="entry name" value="BacA/B"/>
</dbReference>
<comment type="similarity">
    <text evidence="1">Belongs to the bactofilin family.</text>
</comment>
<reference evidence="2 3" key="1">
    <citation type="submission" date="2019-02" db="EMBL/GenBank/DDBJ databases">
        <title>Closed genome of Sporomusa termitida DSM 4440.</title>
        <authorList>
            <person name="Poehlein A."/>
            <person name="Daniel R."/>
        </authorList>
    </citation>
    <scope>NUCLEOTIDE SEQUENCE [LARGE SCALE GENOMIC DNA]</scope>
    <source>
        <strain evidence="2 3">DSM 4440</strain>
    </source>
</reference>
<evidence type="ECO:0000256" key="1">
    <source>
        <dbReference type="ARBA" id="ARBA00044755"/>
    </source>
</evidence>
<evidence type="ECO:0000313" key="3">
    <source>
        <dbReference type="Proteomes" id="UP000320776"/>
    </source>
</evidence>
<organism evidence="2 3">
    <name type="scientific">Sporomusa termitida</name>
    <dbReference type="NCBI Taxonomy" id="2377"/>
    <lineage>
        <taxon>Bacteria</taxon>
        <taxon>Bacillati</taxon>
        <taxon>Bacillota</taxon>
        <taxon>Negativicutes</taxon>
        <taxon>Selenomonadales</taxon>
        <taxon>Sporomusaceae</taxon>
        <taxon>Sporomusa</taxon>
    </lineage>
</organism>
<protein>
    <submittedName>
        <fullName evidence="2">Polymer-forming cytoskeletal</fullName>
    </submittedName>
</protein>
<dbReference type="Pfam" id="PF04519">
    <property type="entry name" value="Bactofilin"/>
    <property type="match status" value="1"/>
</dbReference>
<dbReference type="OrthoDB" id="9802488at2"/>